<keyword evidence="1" id="KW-0805">Transcription regulation</keyword>
<dbReference type="SUPFAM" id="SSF64288">
    <property type="entry name" value="Chorismate lyase-like"/>
    <property type="match status" value="1"/>
</dbReference>
<organism evidence="5 6">
    <name type="scientific">Lentilactobacillus sunkii DSM 19904</name>
    <dbReference type="NCBI Taxonomy" id="1423808"/>
    <lineage>
        <taxon>Bacteria</taxon>
        <taxon>Bacillati</taxon>
        <taxon>Bacillota</taxon>
        <taxon>Bacilli</taxon>
        <taxon>Lactobacillales</taxon>
        <taxon>Lactobacillaceae</taxon>
        <taxon>Lentilactobacillus</taxon>
    </lineage>
</organism>
<keyword evidence="2" id="KW-0238">DNA-binding</keyword>
<dbReference type="PANTHER" id="PTHR44846:SF4">
    <property type="entry name" value="HTH GNTR-TYPE DOMAIN-CONTAINING PROTEIN"/>
    <property type="match status" value="1"/>
</dbReference>
<dbReference type="InterPro" id="IPR050679">
    <property type="entry name" value="Bact_HTH_transcr_reg"/>
</dbReference>
<proteinExistence type="predicted"/>
<dbReference type="Gene3D" id="3.40.1410.10">
    <property type="entry name" value="Chorismate lyase-like"/>
    <property type="match status" value="1"/>
</dbReference>
<dbReference type="InterPro" id="IPR011663">
    <property type="entry name" value="UTRA"/>
</dbReference>
<evidence type="ECO:0000256" key="1">
    <source>
        <dbReference type="ARBA" id="ARBA00023015"/>
    </source>
</evidence>
<gene>
    <name evidence="5" type="ORF">FD17_GL000798</name>
</gene>
<dbReference type="PROSITE" id="PS50949">
    <property type="entry name" value="HTH_GNTR"/>
    <property type="match status" value="1"/>
</dbReference>
<evidence type="ECO:0000313" key="6">
    <source>
        <dbReference type="Proteomes" id="UP000051581"/>
    </source>
</evidence>
<comment type="caution">
    <text evidence="5">The sequence shown here is derived from an EMBL/GenBank/DDBJ whole genome shotgun (WGS) entry which is preliminary data.</text>
</comment>
<evidence type="ECO:0000256" key="2">
    <source>
        <dbReference type="ARBA" id="ARBA00023125"/>
    </source>
</evidence>
<dbReference type="Pfam" id="PF07702">
    <property type="entry name" value="UTRA"/>
    <property type="match status" value="1"/>
</dbReference>
<dbReference type="RefSeq" id="WP_057825819.1">
    <property type="nucleotide sequence ID" value="NZ_AZEA01000016.1"/>
</dbReference>
<dbReference type="InterPro" id="IPR036388">
    <property type="entry name" value="WH-like_DNA-bd_sf"/>
</dbReference>
<dbReference type="PRINTS" id="PR00035">
    <property type="entry name" value="HTHGNTR"/>
</dbReference>
<dbReference type="SUPFAM" id="SSF46785">
    <property type="entry name" value="Winged helix' DNA-binding domain"/>
    <property type="match status" value="1"/>
</dbReference>
<dbReference type="InterPro" id="IPR028978">
    <property type="entry name" value="Chorismate_lyase_/UTRA_dom_sf"/>
</dbReference>
<keyword evidence="6" id="KW-1185">Reference proteome</keyword>
<dbReference type="OrthoDB" id="2141316at2"/>
<feature type="domain" description="HTH gntR-type" evidence="4">
    <location>
        <begin position="3"/>
        <end position="70"/>
    </location>
</feature>
<evidence type="ECO:0000313" key="5">
    <source>
        <dbReference type="EMBL" id="KRK87738.1"/>
    </source>
</evidence>
<reference evidence="5 6" key="1">
    <citation type="journal article" date="2015" name="Genome Announc.">
        <title>Expanding the biotechnology potential of lactobacilli through comparative genomics of 213 strains and associated genera.</title>
        <authorList>
            <person name="Sun Z."/>
            <person name="Harris H.M."/>
            <person name="McCann A."/>
            <person name="Guo C."/>
            <person name="Argimon S."/>
            <person name="Zhang W."/>
            <person name="Yang X."/>
            <person name="Jeffery I.B."/>
            <person name="Cooney J.C."/>
            <person name="Kagawa T.F."/>
            <person name="Liu W."/>
            <person name="Song Y."/>
            <person name="Salvetti E."/>
            <person name="Wrobel A."/>
            <person name="Rasinkangas P."/>
            <person name="Parkhill J."/>
            <person name="Rea M.C."/>
            <person name="O'Sullivan O."/>
            <person name="Ritari J."/>
            <person name="Douillard F.P."/>
            <person name="Paul Ross R."/>
            <person name="Yang R."/>
            <person name="Briner A.E."/>
            <person name="Felis G.E."/>
            <person name="de Vos W.M."/>
            <person name="Barrangou R."/>
            <person name="Klaenhammer T.R."/>
            <person name="Caufield P.W."/>
            <person name="Cui Y."/>
            <person name="Zhang H."/>
            <person name="O'Toole P.W."/>
        </authorList>
    </citation>
    <scope>NUCLEOTIDE SEQUENCE [LARGE SCALE GENOMIC DNA]</scope>
    <source>
        <strain evidence="5 6">DSM 19904</strain>
    </source>
</reference>
<dbReference type="SMART" id="SM00345">
    <property type="entry name" value="HTH_GNTR"/>
    <property type="match status" value="1"/>
</dbReference>
<evidence type="ECO:0000256" key="3">
    <source>
        <dbReference type="ARBA" id="ARBA00023163"/>
    </source>
</evidence>
<accession>A0A0R1L5S0</accession>
<dbReference type="InterPro" id="IPR000524">
    <property type="entry name" value="Tscrpt_reg_HTH_GntR"/>
</dbReference>
<dbReference type="AlphaFoldDB" id="A0A0R1L5S0"/>
<dbReference type="PATRIC" id="fig|1423808.3.peg.801"/>
<dbReference type="Proteomes" id="UP000051581">
    <property type="component" value="Unassembled WGS sequence"/>
</dbReference>
<dbReference type="GO" id="GO:0003677">
    <property type="term" value="F:DNA binding"/>
    <property type="evidence" value="ECO:0007669"/>
    <property type="project" value="UniProtKB-KW"/>
</dbReference>
<sequence length="243" mass="27763">MADLVYRNIMKDLKNRIQANEFESKKLPDERSLSESYGVSRSSIKRALNVLANQGIIFKKRGSGTFINPLYQKNQTIFQYEGSNLGVTDSFKSDGQTPQIKLLDFKVIPASEELQTELFLNPGEFVYEIKRLRSFDDSPFMIELGYIPIRVAPELNKERVEGSIFNYFEDATGTSVTKSFMTITADPSTKEDQELLGLKPVEPVGVMEGIFFLDDGTPFEVSNMRIHYKYLNYNTFVNLDEDK</sequence>
<keyword evidence="3" id="KW-0804">Transcription</keyword>
<dbReference type="CDD" id="cd07377">
    <property type="entry name" value="WHTH_GntR"/>
    <property type="match status" value="1"/>
</dbReference>
<dbReference type="Pfam" id="PF00392">
    <property type="entry name" value="GntR"/>
    <property type="match status" value="1"/>
</dbReference>
<dbReference type="InterPro" id="IPR036390">
    <property type="entry name" value="WH_DNA-bd_sf"/>
</dbReference>
<dbReference type="PANTHER" id="PTHR44846">
    <property type="entry name" value="MANNOSYL-D-GLYCERATE TRANSPORT/METABOLISM SYSTEM REPRESSOR MNGR-RELATED"/>
    <property type="match status" value="1"/>
</dbReference>
<dbReference type="GO" id="GO:0003700">
    <property type="term" value="F:DNA-binding transcription factor activity"/>
    <property type="evidence" value="ECO:0007669"/>
    <property type="project" value="InterPro"/>
</dbReference>
<name>A0A0R1L5S0_9LACO</name>
<dbReference type="Gene3D" id="1.10.10.10">
    <property type="entry name" value="Winged helix-like DNA-binding domain superfamily/Winged helix DNA-binding domain"/>
    <property type="match status" value="1"/>
</dbReference>
<dbReference type="EMBL" id="AZEA01000016">
    <property type="protein sequence ID" value="KRK87738.1"/>
    <property type="molecule type" value="Genomic_DNA"/>
</dbReference>
<evidence type="ECO:0000259" key="4">
    <source>
        <dbReference type="PROSITE" id="PS50949"/>
    </source>
</evidence>
<protein>
    <submittedName>
        <fullName evidence="5">GntR family transcriptional regulator</fullName>
    </submittedName>
</protein>
<dbReference type="SMART" id="SM00866">
    <property type="entry name" value="UTRA"/>
    <property type="match status" value="1"/>
</dbReference>
<dbReference type="GO" id="GO:0045892">
    <property type="term" value="P:negative regulation of DNA-templated transcription"/>
    <property type="evidence" value="ECO:0007669"/>
    <property type="project" value="TreeGrafter"/>
</dbReference>